<dbReference type="GO" id="GO:0005975">
    <property type="term" value="P:carbohydrate metabolic process"/>
    <property type="evidence" value="ECO:0007669"/>
    <property type="project" value="InterPro"/>
</dbReference>
<feature type="domain" description="Trehalase-like N-terminal" evidence="2">
    <location>
        <begin position="20"/>
        <end position="115"/>
    </location>
</feature>
<dbReference type="InterPro" id="IPR012341">
    <property type="entry name" value="6hp_glycosidase-like_sf"/>
</dbReference>
<dbReference type="GO" id="GO:0004553">
    <property type="term" value="F:hydrolase activity, hydrolyzing O-glycosyl compounds"/>
    <property type="evidence" value="ECO:0007669"/>
    <property type="project" value="UniProtKB-ARBA"/>
</dbReference>
<dbReference type="Proteomes" id="UP001301958">
    <property type="component" value="Unassembled WGS sequence"/>
</dbReference>
<dbReference type="InterPro" id="IPR045582">
    <property type="entry name" value="Trehalase-like_N"/>
</dbReference>
<dbReference type="Gene3D" id="1.50.10.10">
    <property type="match status" value="1"/>
</dbReference>
<dbReference type="InterPro" id="IPR008928">
    <property type="entry name" value="6-hairpin_glycosidase_sf"/>
</dbReference>
<sequence length="680" mass="78083">MAAACSTQGLGSKMRQQGGGYLPIENYGLIGNMRTCALVGMDGSVDYMCWPEFDSPSVFCRLLDKDKGGHFSIHPDPDLDCTTKQQYLPSSNILQTRYIHEDGVVDVIDFFPRPKNSQVIFKGPKFQSAYREMTSVQEELKKWLVRRVECIRGRLQLDVEIFPAFEYATEAHTTTIVQDCSIPHGSQSKTVTFHSKNVKLQLDVSIDRGDNSLDKWPTVRFKKVMREGMLGEGVIASFEVAEGQAVSFILRNDFDNHVTENITSTVLDTQQHDTQLFWYNWISKSKYKGRWREVVSRSLMILKLMTYEPTGAIIAAPTFSIPEDIGGVRNWDYRYCWVRDASFTIYILLRLGFTEEADAYMEFIQERFLKSRVADGGLPIMFTIHGGTDIPEKELTHLDGYRGSKPVRIGNGAAFHQQFDIYGELMDGIYLYNKYGKPIDWDAWVTIRELLDYVLTIMHQPDMSIWEVRNNKQNFTYSKIMLWVAFDRGLRLAEKRNFPCPNRVKWLEAKDFLYEEIMEKGYNKEMGCFIQSYENNTMLDSSILIAPLVFFLAPNDPRFLKTMDRILLPPEKGGLTSTGLVYRYDTELSEDGVGGREGAFSMCTFWLVEAMTRASVYEPKYLVRAINLFENMLSFSNHLMMFSEEISRSGQQLGNTPQAFSHLALISAAFNLDRVSEYKR</sequence>
<evidence type="ECO:0000313" key="4">
    <source>
        <dbReference type="Proteomes" id="UP001301958"/>
    </source>
</evidence>
<comment type="caution">
    <text evidence="3">The sequence shown here is derived from an EMBL/GenBank/DDBJ whole genome shotgun (WGS) entry which is preliminary data.</text>
</comment>
<reference evidence="3" key="1">
    <citation type="journal article" date="2023" name="Mol. Phylogenet. Evol.">
        <title>Genome-scale phylogeny and comparative genomics of the fungal order Sordariales.</title>
        <authorList>
            <person name="Hensen N."/>
            <person name="Bonometti L."/>
            <person name="Westerberg I."/>
            <person name="Brannstrom I.O."/>
            <person name="Guillou S."/>
            <person name="Cros-Aarteil S."/>
            <person name="Calhoun S."/>
            <person name="Haridas S."/>
            <person name="Kuo A."/>
            <person name="Mondo S."/>
            <person name="Pangilinan J."/>
            <person name="Riley R."/>
            <person name="LaButti K."/>
            <person name="Andreopoulos B."/>
            <person name="Lipzen A."/>
            <person name="Chen C."/>
            <person name="Yan M."/>
            <person name="Daum C."/>
            <person name="Ng V."/>
            <person name="Clum A."/>
            <person name="Steindorff A."/>
            <person name="Ohm R.A."/>
            <person name="Martin F."/>
            <person name="Silar P."/>
            <person name="Natvig D.O."/>
            <person name="Lalanne C."/>
            <person name="Gautier V."/>
            <person name="Ament-Velasquez S.L."/>
            <person name="Kruys A."/>
            <person name="Hutchinson M.I."/>
            <person name="Powell A.J."/>
            <person name="Barry K."/>
            <person name="Miller A.N."/>
            <person name="Grigoriev I.V."/>
            <person name="Debuchy R."/>
            <person name="Gladieux P."/>
            <person name="Hiltunen Thoren M."/>
            <person name="Johannesson H."/>
        </authorList>
    </citation>
    <scope>NUCLEOTIDE SEQUENCE</scope>
    <source>
        <strain evidence="3">CBS 990.96</strain>
    </source>
</reference>
<reference evidence="3" key="2">
    <citation type="submission" date="2023-05" db="EMBL/GenBank/DDBJ databases">
        <authorList>
            <consortium name="Lawrence Berkeley National Laboratory"/>
            <person name="Steindorff A."/>
            <person name="Hensen N."/>
            <person name="Bonometti L."/>
            <person name="Westerberg I."/>
            <person name="Brannstrom I.O."/>
            <person name="Guillou S."/>
            <person name="Cros-Aarteil S."/>
            <person name="Calhoun S."/>
            <person name="Haridas S."/>
            <person name="Kuo A."/>
            <person name="Mondo S."/>
            <person name="Pangilinan J."/>
            <person name="Riley R."/>
            <person name="Labutti K."/>
            <person name="Andreopoulos B."/>
            <person name="Lipzen A."/>
            <person name="Chen C."/>
            <person name="Yanf M."/>
            <person name="Daum C."/>
            <person name="Ng V."/>
            <person name="Clum A."/>
            <person name="Ohm R."/>
            <person name="Martin F."/>
            <person name="Silar P."/>
            <person name="Natvig D."/>
            <person name="Lalanne C."/>
            <person name="Gautier V."/>
            <person name="Ament-Velasquez S.L."/>
            <person name="Kruys A."/>
            <person name="Hutchinson M.I."/>
            <person name="Powell A.J."/>
            <person name="Barry K."/>
            <person name="Miller A.N."/>
            <person name="Grigoriev I.V."/>
            <person name="Debuchy R."/>
            <person name="Gladieux P."/>
            <person name="Thoren M.H."/>
            <person name="Johannesson H."/>
        </authorList>
    </citation>
    <scope>NUCLEOTIDE SEQUENCE</scope>
    <source>
        <strain evidence="3">CBS 990.96</strain>
    </source>
</reference>
<dbReference type="Pfam" id="PF19291">
    <property type="entry name" value="TREH_N"/>
    <property type="match status" value="1"/>
</dbReference>
<keyword evidence="4" id="KW-1185">Reference proteome</keyword>
<dbReference type="PANTHER" id="PTHR31616:SF0">
    <property type="entry name" value="GLUCAN 1,4-ALPHA-GLUCOSIDASE"/>
    <property type="match status" value="1"/>
</dbReference>
<dbReference type="AlphaFoldDB" id="A0AAN7H1W7"/>
<evidence type="ECO:0000259" key="1">
    <source>
        <dbReference type="Pfam" id="PF00723"/>
    </source>
</evidence>
<dbReference type="InterPro" id="IPR011613">
    <property type="entry name" value="GH15-like"/>
</dbReference>
<evidence type="ECO:0000259" key="2">
    <source>
        <dbReference type="Pfam" id="PF19291"/>
    </source>
</evidence>
<name>A0AAN7H1W7_9PEZI</name>
<gene>
    <name evidence="3" type="ORF">QBC38DRAFT_104305</name>
</gene>
<organism evidence="3 4">
    <name type="scientific">Podospora fimiseda</name>
    <dbReference type="NCBI Taxonomy" id="252190"/>
    <lineage>
        <taxon>Eukaryota</taxon>
        <taxon>Fungi</taxon>
        <taxon>Dikarya</taxon>
        <taxon>Ascomycota</taxon>
        <taxon>Pezizomycotina</taxon>
        <taxon>Sordariomycetes</taxon>
        <taxon>Sordariomycetidae</taxon>
        <taxon>Sordariales</taxon>
        <taxon>Podosporaceae</taxon>
        <taxon>Podospora</taxon>
    </lineage>
</organism>
<dbReference type="Pfam" id="PF00723">
    <property type="entry name" value="Glyco_hydro_15"/>
    <property type="match status" value="1"/>
</dbReference>
<accession>A0AAN7H1W7</accession>
<dbReference type="PANTHER" id="PTHR31616">
    <property type="entry name" value="TREHALASE"/>
    <property type="match status" value="1"/>
</dbReference>
<dbReference type="EMBL" id="MU865307">
    <property type="protein sequence ID" value="KAK4229518.1"/>
    <property type="molecule type" value="Genomic_DNA"/>
</dbReference>
<protein>
    <submittedName>
        <fullName evidence="3">Trehalase</fullName>
    </submittedName>
</protein>
<evidence type="ECO:0000313" key="3">
    <source>
        <dbReference type="EMBL" id="KAK4229518.1"/>
    </source>
</evidence>
<proteinExistence type="predicted"/>
<dbReference type="SUPFAM" id="SSF48208">
    <property type="entry name" value="Six-hairpin glycosidases"/>
    <property type="match status" value="1"/>
</dbReference>
<feature type="domain" description="GH15-like" evidence="1">
    <location>
        <begin position="292"/>
        <end position="669"/>
    </location>
</feature>